<dbReference type="GO" id="GO:0005737">
    <property type="term" value="C:cytoplasm"/>
    <property type="evidence" value="ECO:0007669"/>
    <property type="project" value="TreeGrafter"/>
</dbReference>
<keyword evidence="6" id="KW-0418">Kinase</keyword>
<evidence type="ECO:0000256" key="4">
    <source>
        <dbReference type="ARBA" id="ARBA00022679"/>
    </source>
</evidence>
<feature type="region of interest" description="Disordered" evidence="11">
    <location>
        <begin position="1"/>
        <end position="161"/>
    </location>
</feature>
<dbReference type="GO" id="GO:0004712">
    <property type="term" value="F:protein serine/threonine/tyrosine kinase activity"/>
    <property type="evidence" value="ECO:0007669"/>
    <property type="project" value="UniProtKB-EC"/>
</dbReference>
<dbReference type="OrthoDB" id="9332038at2759"/>
<feature type="non-terminal residue" evidence="13">
    <location>
        <position position="715"/>
    </location>
</feature>
<evidence type="ECO:0000256" key="1">
    <source>
        <dbReference type="ARBA" id="ARBA00008867"/>
    </source>
</evidence>
<dbReference type="Gene3D" id="3.30.10.30">
    <property type="entry name" value="DYRK"/>
    <property type="match status" value="1"/>
</dbReference>
<comment type="catalytic activity">
    <reaction evidence="9">
        <text>L-threonyl-[protein] + ATP = O-phospho-L-threonyl-[protein] + ADP + H(+)</text>
        <dbReference type="Rhea" id="RHEA:46608"/>
        <dbReference type="Rhea" id="RHEA-COMP:11060"/>
        <dbReference type="Rhea" id="RHEA-COMP:11605"/>
        <dbReference type="ChEBI" id="CHEBI:15378"/>
        <dbReference type="ChEBI" id="CHEBI:30013"/>
        <dbReference type="ChEBI" id="CHEBI:30616"/>
        <dbReference type="ChEBI" id="CHEBI:61977"/>
        <dbReference type="ChEBI" id="CHEBI:456216"/>
        <dbReference type="EC" id="2.7.12.1"/>
    </reaction>
</comment>
<dbReference type="PROSITE" id="PS00108">
    <property type="entry name" value="PROTEIN_KINASE_ST"/>
    <property type="match status" value="1"/>
</dbReference>
<dbReference type="InterPro" id="IPR042521">
    <property type="entry name" value="DYRK"/>
</dbReference>
<sequence>VTKQSANKGQAKSKGFLPVLDFSKTRRGTDVEHSTTGEHAISNPLLSGSNDQAPRSSRRMPSARQTAAYGAGGSSGLRKPLHSRTTSIERTPQAGTYPASTSTSQSGSGMAAPSGGSSSSRYQPPQLRSGGASLRSRLQLSQGGEGSEQTSSNGGSRRPVIPSLSFAKHEGLGFGSSGGIDECKSARLATLPSGGGHSRTHSTHPMPRLTHQAPLTARQTVAAGDGASRPGHSRLPSSILHCGPLTSAQVLRRYSEYLTNYEQSEILEYQHVYFIGKSANKIKGNPHSVHLNHGYDDERGDYHTVLHDHISYRYEVLSVLGKGSFGQVLKCYDYKTHTLQAVKIIRNKKRFHHQALVEVKVLEMLRQRDSDDGRNVVHMHEYFYFRSHLCIAFELMSINLYELIKQNNFQGLSLGLIRRFAVQILVSLKFLRSLRIIHCDLKPENILLKQPNRSAVKVIDFGSSCLEDERLYTYIQSRFYRAPEVILGLPYGTAIDMWSLGCILAELYTGYPIFPGENEQEQLLCIMEVLSVPPRTMLEGSSRCKLFFDSQFRPRIVASSRGKKRHPGTKDLAMKLRCKDRNFLSFLEGCFRWDPQQRTTPEEALLHPWITDHVPPATHRAHTSSYSHKYSPSEAAALSAAKFGWRGGNVDSSIPNSRIPFRQSPANQLQGSSTSRTITGHRRQHSVDHRVHEPNPQMPPMETNFLPRLLSLQQQ</sequence>
<dbReference type="InterPro" id="IPR008271">
    <property type="entry name" value="Ser/Thr_kinase_AS"/>
</dbReference>
<keyword evidence="4" id="KW-0808">Transferase</keyword>
<comment type="catalytic activity">
    <reaction evidence="10">
        <text>L-tyrosyl-[protein] + ATP = O-phospho-L-tyrosyl-[protein] + ADP + H(+)</text>
        <dbReference type="Rhea" id="RHEA:10596"/>
        <dbReference type="Rhea" id="RHEA-COMP:10136"/>
        <dbReference type="Rhea" id="RHEA-COMP:20101"/>
        <dbReference type="ChEBI" id="CHEBI:15378"/>
        <dbReference type="ChEBI" id="CHEBI:30616"/>
        <dbReference type="ChEBI" id="CHEBI:46858"/>
        <dbReference type="ChEBI" id="CHEBI:61978"/>
        <dbReference type="ChEBI" id="CHEBI:456216"/>
        <dbReference type="EC" id="2.7.12.1"/>
    </reaction>
</comment>
<dbReference type="EC" id="2.7.12.1" evidence="2"/>
<dbReference type="PANTHER" id="PTHR24058">
    <property type="entry name" value="DUAL SPECIFICITY PROTEIN KINASE"/>
    <property type="match status" value="1"/>
</dbReference>
<gene>
    <name evidence="13" type="ORF">OSTQU699_LOCUS9111</name>
</gene>
<dbReference type="FunFam" id="1.10.510.10:FF:000112">
    <property type="entry name" value="Putative dual specificity tyrosine-phosphorylation-regulated kinase 2"/>
    <property type="match status" value="1"/>
</dbReference>
<proteinExistence type="inferred from homology"/>
<keyword evidence="7" id="KW-0067">ATP-binding</keyword>
<feature type="compositionally biased region" description="Low complexity" evidence="11">
    <location>
        <begin position="53"/>
        <end position="64"/>
    </location>
</feature>
<dbReference type="PANTHER" id="PTHR24058:SF22">
    <property type="entry name" value="DUAL SPECIFICITY TYROSINE-PHOSPHORYLATION-REGULATED KINASE 4"/>
    <property type="match status" value="1"/>
</dbReference>
<dbReference type="InterPro" id="IPR050494">
    <property type="entry name" value="Ser_Thr_dual-spec_kinase"/>
</dbReference>
<feature type="compositionally biased region" description="Basic and acidic residues" evidence="11">
    <location>
        <begin position="23"/>
        <end position="36"/>
    </location>
</feature>
<protein>
    <recommendedName>
        <fullName evidence="2">dual-specificity kinase</fullName>
        <ecNumber evidence="2">2.7.12.1</ecNumber>
    </recommendedName>
</protein>
<dbReference type="EMBL" id="CAJHUC010002394">
    <property type="protein sequence ID" value="CAD7703754.1"/>
    <property type="molecule type" value="Genomic_DNA"/>
</dbReference>
<feature type="region of interest" description="Disordered" evidence="11">
    <location>
        <begin position="654"/>
        <end position="703"/>
    </location>
</feature>
<evidence type="ECO:0000256" key="6">
    <source>
        <dbReference type="ARBA" id="ARBA00022777"/>
    </source>
</evidence>
<dbReference type="AlphaFoldDB" id="A0A8S1J9V6"/>
<name>A0A8S1J9V6_9CHLO</name>
<reference evidence="13" key="1">
    <citation type="submission" date="2020-12" db="EMBL/GenBank/DDBJ databases">
        <authorList>
            <person name="Iha C."/>
        </authorList>
    </citation>
    <scope>NUCLEOTIDE SEQUENCE</scope>
</reference>
<dbReference type="SMART" id="SM00220">
    <property type="entry name" value="S_TKc"/>
    <property type="match status" value="1"/>
</dbReference>
<evidence type="ECO:0000256" key="5">
    <source>
        <dbReference type="ARBA" id="ARBA00022741"/>
    </source>
</evidence>
<dbReference type="GO" id="GO:0005524">
    <property type="term" value="F:ATP binding"/>
    <property type="evidence" value="ECO:0007669"/>
    <property type="project" value="UniProtKB-KW"/>
</dbReference>
<evidence type="ECO:0000256" key="8">
    <source>
        <dbReference type="ARBA" id="ARBA00049003"/>
    </source>
</evidence>
<keyword evidence="14" id="KW-1185">Reference proteome</keyword>
<feature type="region of interest" description="Disordered" evidence="11">
    <location>
        <begin position="188"/>
        <end position="208"/>
    </location>
</feature>
<evidence type="ECO:0000256" key="3">
    <source>
        <dbReference type="ARBA" id="ARBA00022527"/>
    </source>
</evidence>
<organism evidence="13 14">
    <name type="scientific">Ostreobium quekettii</name>
    <dbReference type="NCBI Taxonomy" id="121088"/>
    <lineage>
        <taxon>Eukaryota</taxon>
        <taxon>Viridiplantae</taxon>
        <taxon>Chlorophyta</taxon>
        <taxon>core chlorophytes</taxon>
        <taxon>Ulvophyceae</taxon>
        <taxon>TCBD clade</taxon>
        <taxon>Bryopsidales</taxon>
        <taxon>Ostreobineae</taxon>
        <taxon>Ostreobiaceae</taxon>
        <taxon>Ostreobium</taxon>
    </lineage>
</organism>
<dbReference type="Proteomes" id="UP000708148">
    <property type="component" value="Unassembled WGS sequence"/>
</dbReference>
<feature type="compositionally biased region" description="Polar residues" evidence="11">
    <location>
        <begin position="1"/>
        <end position="10"/>
    </location>
</feature>
<dbReference type="GO" id="GO:0005856">
    <property type="term" value="C:cytoskeleton"/>
    <property type="evidence" value="ECO:0007669"/>
    <property type="project" value="TreeGrafter"/>
</dbReference>
<comment type="similarity">
    <text evidence="1">Belongs to the protein kinase superfamily. CMGC Ser/Thr protein kinase family. MNB/DYRK subfamily.</text>
</comment>
<dbReference type="PROSITE" id="PS50011">
    <property type="entry name" value="PROTEIN_KINASE_DOM"/>
    <property type="match status" value="1"/>
</dbReference>
<feature type="compositionally biased region" description="Low complexity" evidence="11">
    <location>
        <begin position="104"/>
        <end position="120"/>
    </location>
</feature>
<dbReference type="Gene3D" id="1.10.510.10">
    <property type="entry name" value="Transferase(Phosphotransferase) domain 1"/>
    <property type="match status" value="1"/>
</dbReference>
<feature type="domain" description="Protein kinase" evidence="12">
    <location>
        <begin position="314"/>
        <end position="610"/>
    </location>
</feature>
<evidence type="ECO:0000259" key="12">
    <source>
        <dbReference type="PROSITE" id="PS50011"/>
    </source>
</evidence>
<feature type="compositionally biased region" description="Polar residues" evidence="11">
    <location>
        <begin position="83"/>
        <end position="103"/>
    </location>
</feature>
<evidence type="ECO:0000256" key="11">
    <source>
        <dbReference type="SAM" id="MobiDB-lite"/>
    </source>
</evidence>
<evidence type="ECO:0000256" key="10">
    <source>
        <dbReference type="ARBA" id="ARBA00051680"/>
    </source>
</evidence>
<keyword evidence="5" id="KW-0547">Nucleotide-binding</keyword>
<dbReference type="InterPro" id="IPR011009">
    <property type="entry name" value="Kinase-like_dom_sf"/>
</dbReference>
<comment type="caution">
    <text evidence="13">The sequence shown here is derived from an EMBL/GenBank/DDBJ whole genome shotgun (WGS) entry which is preliminary data.</text>
</comment>
<comment type="catalytic activity">
    <reaction evidence="8">
        <text>L-seryl-[protein] + ATP = O-phospho-L-seryl-[protein] + ADP + H(+)</text>
        <dbReference type="Rhea" id="RHEA:17989"/>
        <dbReference type="Rhea" id="RHEA-COMP:9863"/>
        <dbReference type="Rhea" id="RHEA-COMP:11604"/>
        <dbReference type="ChEBI" id="CHEBI:15378"/>
        <dbReference type="ChEBI" id="CHEBI:29999"/>
        <dbReference type="ChEBI" id="CHEBI:30616"/>
        <dbReference type="ChEBI" id="CHEBI:83421"/>
        <dbReference type="ChEBI" id="CHEBI:456216"/>
        <dbReference type="EC" id="2.7.12.1"/>
    </reaction>
</comment>
<accession>A0A8S1J9V6</accession>
<dbReference type="Pfam" id="PF00069">
    <property type="entry name" value="Pkinase"/>
    <property type="match status" value="1"/>
</dbReference>
<keyword evidence="3" id="KW-0723">Serine/threonine-protein kinase</keyword>
<dbReference type="InterPro" id="IPR000719">
    <property type="entry name" value="Prot_kinase_dom"/>
</dbReference>
<evidence type="ECO:0000256" key="7">
    <source>
        <dbReference type="ARBA" id="ARBA00022840"/>
    </source>
</evidence>
<evidence type="ECO:0000256" key="9">
    <source>
        <dbReference type="ARBA" id="ARBA00049308"/>
    </source>
</evidence>
<dbReference type="SUPFAM" id="SSF56112">
    <property type="entry name" value="Protein kinase-like (PK-like)"/>
    <property type="match status" value="1"/>
</dbReference>
<dbReference type="Gene3D" id="3.30.200.20">
    <property type="entry name" value="Phosphorylase Kinase, domain 1"/>
    <property type="match status" value="1"/>
</dbReference>
<dbReference type="GO" id="GO:0004674">
    <property type="term" value="F:protein serine/threonine kinase activity"/>
    <property type="evidence" value="ECO:0007669"/>
    <property type="project" value="UniProtKB-KW"/>
</dbReference>
<evidence type="ECO:0000313" key="14">
    <source>
        <dbReference type="Proteomes" id="UP000708148"/>
    </source>
</evidence>
<evidence type="ECO:0000256" key="2">
    <source>
        <dbReference type="ARBA" id="ARBA00013203"/>
    </source>
</evidence>
<feature type="compositionally biased region" description="Low complexity" evidence="11">
    <location>
        <begin position="147"/>
        <end position="156"/>
    </location>
</feature>
<evidence type="ECO:0000313" key="13">
    <source>
        <dbReference type="EMBL" id="CAD7703754.1"/>
    </source>
</evidence>
<feature type="compositionally biased region" description="Polar residues" evidence="11">
    <location>
        <begin position="664"/>
        <end position="678"/>
    </location>
</feature>